<dbReference type="WBParaSite" id="ES5_v2.g15783.t1">
    <property type="protein sequence ID" value="ES5_v2.g15783.t1"/>
    <property type="gene ID" value="ES5_v2.g15783"/>
</dbReference>
<proteinExistence type="predicted"/>
<dbReference type="Proteomes" id="UP000887579">
    <property type="component" value="Unplaced"/>
</dbReference>
<reference evidence="2" key="1">
    <citation type="submission" date="2022-11" db="UniProtKB">
        <authorList>
            <consortium name="WormBaseParasite"/>
        </authorList>
    </citation>
    <scope>IDENTIFICATION</scope>
</reference>
<evidence type="ECO:0000313" key="1">
    <source>
        <dbReference type="Proteomes" id="UP000887579"/>
    </source>
</evidence>
<name>A0AC34FEF5_9BILA</name>
<evidence type="ECO:0000313" key="2">
    <source>
        <dbReference type="WBParaSite" id="ES5_v2.g15783.t1"/>
    </source>
</evidence>
<protein>
    <submittedName>
        <fullName evidence="2">Uncharacterized protein</fullName>
    </submittedName>
</protein>
<organism evidence="1 2">
    <name type="scientific">Panagrolaimus sp. ES5</name>
    <dbReference type="NCBI Taxonomy" id="591445"/>
    <lineage>
        <taxon>Eukaryota</taxon>
        <taxon>Metazoa</taxon>
        <taxon>Ecdysozoa</taxon>
        <taxon>Nematoda</taxon>
        <taxon>Chromadorea</taxon>
        <taxon>Rhabditida</taxon>
        <taxon>Tylenchina</taxon>
        <taxon>Panagrolaimomorpha</taxon>
        <taxon>Panagrolaimoidea</taxon>
        <taxon>Panagrolaimidae</taxon>
        <taxon>Panagrolaimus</taxon>
    </lineage>
</organism>
<accession>A0AC34FEF5</accession>
<sequence>METSAFSSCQQACISQDYKGFDALSDVKNVDLRCSVTTCISHCINDQIRECGDSNRLGQLYNEISGTQMLLGVEQIYGSGTKETAKFVAFEKVPASCRLLIIRSVVAAGNFESQPATDNNTSKDTTKQF</sequence>